<dbReference type="Proteomes" id="UP001315967">
    <property type="component" value="Chromosome"/>
</dbReference>
<evidence type="ECO:0000256" key="1">
    <source>
        <dbReference type="ARBA" id="ARBA00022448"/>
    </source>
</evidence>
<keyword evidence="2" id="KW-0479">Metal-binding</keyword>
<dbReference type="InterPro" id="IPR051269">
    <property type="entry name" value="Fe-S_cluster_ET"/>
</dbReference>
<proteinExistence type="predicted"/>
<name>A0ABY5P826_9LACT</name>
<dbReference type="Gene3D" id="3.30.70.20">
    <property type="match status" value="1"/>
</dbReference>
<keyword evidence="8" id="KW-1185">Reference proteome</keyword>
<keyword evidence="5" id="KW-0411">Iron-sulfur</keyword>
<dbReference type="SUPFAM" id="SSF54862">
    <property type="entry name" value="4Fe-4S ferredoxins"/>
    <property type="match status" value="1"/>
</dbReference>
<organism evidence="7 8">
    <name type="scientific">Fundicoccus culcitae</name>
    <dbReference type="NCBI Taxonomy" id="2969821"/>
    <lineage>
        <taxon>Bacteria</taxon>
        <taxon>Bacillati</taxon>
        <taxon>Bacillota</taxon>
        <taxon>Bacilli</taxon>
        <taxon>Lactobacillales</taxon>
        <taxon>Aerococcaceae</taxon>
        <taxon>Fundicoccus</taxon>
    </lineage>
</organism>
<dbReference type="InterPro" id="IPR017896">
    <property type="entry name" value="4Fe4S_Fe-S-bd"/>
</dbReference>
<protein>
    <submittedName>
        <fullName evidence="7">Ferredoxin</fullName>
    </submittedName>
</protein>
<evidence type="ECO:0000313" key="8">
    <source>
        <dbReference type="Proteomes" id="UP001315967"/>
    </source>
</evidence>
<accession>A0ABY5P826</accession>
<sequence length="67" mass="7639">MKFFVKTEKCIACGRCYLNYPDIFDSTDEGIAFVKETANEKDHTASRNVVYECPTRAIQMVEPDAQV</sequence>
<dbReference type="PANTHER" id="PTHR36923">
    <property type="entry name" value="FERREDOXIN"/>
    <property type="match status" value="1"/>
</dbReference>
<feature type="domain" description="4Fe-4S ferredoxin-type" evidence="6">
    <location>
        <begin position="1"/>
        <end position="29"/>
    </location>
</feature>
<evidence type="ECO:0000256" key="4">
    <source>
        <dbReference type="ARBA" id="ARBA00023004"/>
    </source>
</evidence>
<evidence type="ECO:0000256" key="5">
    <source>
        <dbReference type="ARBA" id="ARBA00023014"/>
    </source>
</evidence>
<evidence type="ECO:0000259" key="6">
    <source>
        <dbReference type="PROSITE" id="PS51379"/>
    </source>
</evidence>
<reference evidence="7 8" key="1">
    <citation type="submission" date="2022-08" db="EMBL/GenBank/DDBJ databases">
        <title>Aerococcaceae sp. nov isolated from spoiled eye mask.</title>
        <authorList>
            <person name="Zhou G."/>
            <person name="Xie X.-B."/>
            <person name="Shi Q.-S."/>
            <person name="Wang Y.-S."/>
            <person name="Wen X."/>
            <person name="Peng H."/>
            <person name="Yang X.-J."/>
            <person name="Tao H.-B."/>
            <person name="Huang X.-M."/>
        </authorList>
    </citation>
    <scope>NUCLEOTIDE SEQUENCE [LARGE SCALE GENOMIC DNA]</scope>
    <source>
        <strain evidence="8">DM20194951</strain>
    </source>
</reference>
<keyword evidence="3" id="KW-0249">Electron transport</keyword>
<dbReference type="EMBL" id="CP102453">
    <property type="protein sequence ID" value="UUX34543.1"/>
    <property type="molecule type" value="Genomic_DNA"/>
</dbReference>
<dbReference type="PANTHER" id="PTHR36923:SF3">
    <property type="entry name" value="FERREDOXIN"/>
    <property type="match status" value="1"/>
</dbReference>
<dbReference type="Pfam" id="PF13370">
    <property type="entry name" value="Fer4_13"/>
    <property type="match status" value="1"/>
</dbReference>
<keyword evidence="1" id="KW-0813">Transport</keyword>
<gene>
    <name evidence="7" type="ORF">NRE15_02520</name>
</gene>
<evidence type="ECO:0000313" key="7">
    <source>
        <dbReference type="EMBL" id="UUX34543.1"/>
    </source>
</evidence>
<keyword evidence="4" id="KW-0408">Iron</keyword>
<evidence type="ECO:0000256" key="3">
    <source>
        <dbReference type="ARBA" id="ARBA00022982"/>
    </source>
</evidence>
<dbReference type="RefSeq" id="WP_313794043.1">
    <property type="nucleotide sequence ID" value="NZ_CP102453.1"/>
</dbReference>
<evidence type="ECO:0000256" key="2">
    <source>
        <dbReference type="ARBA" id="ARBA00022723"/>
    </source>
</evidence>
<dbReference type="PROSITE" id="PS51379">
    <property type="entry name" value="4FE4S_FER_2"/>
    <property type="match status" value="1"/>
</dbReference>